<gene>
    <name evidence="1" type="ORF">PsYK624_138670</name>
</gene>
<dbReference type="Proteomes" id="UP000703269">
    <property type="component" value="Unassembled WGS sequence"/>
</dbReference>
<dbReference type="EMBL" id="BPQB01000075">
    <property type="protein sequence ID" value="GJE97646.1"/>
    <property type="molecule type" value="Genomic_DNA"/>
</dbReference>
<comment type="caution">
    <text evidence="1">The sequence shown here is derived from an EMBL/GenBank/DDBJ whole genome shotgun (WGS) entry which is preliminary data.</text>
</comment>
<accession>A0A9P3LJL3</accession>
<dbReference type="AlphaFoldDB" id="A0A9P3LJL3"/>
<organism evidence="1 2">
    <name type="scientific">Phanerochaete sordida</name>
    <dbReference type="NCBI Taxonomy" id="48140"/>
    <lineage>
        <taxon>Eukaryota</taxon>
        <taxon>Fungi</taxon>
        <taxon>Dikarya</taxon>
        <taxon>Basidiomycota</taxon>
        <taxon>Agaricomycotina</taxon>
        <taxon>Agaricomycetes</taxon>
        <taxon>Polyporales</taxon>
        <taxon>Phanerochaetaceae</taxon>
        <taxon>Phanerochaete</taxon>
    </lineage>
</organism>
<sequence length="107" mass="11882">MVNDLVLIVITLITMVPRARVERSYLYTHHTCSKLVDSSLLDLLLLIATFVVSLAQVKLPQASALEPMQTILDALNAVLAGSIYLEMRSIQKEAEAQLPGVCDEEEW</sequence>
<keyword evidence="2" id="KW-1185">Reference proteome</keyword>
<evidence type="ECO:0000313" key="1">
    <source>
        <dbReference type="EMBL" id="GJE97646.1"/>
    </source>
</evidence>
<name>A0A9P3LJL3_9APHY</name>
<protein>
    <submittedName>
        <fullName evidence="1">Uncharacterized protein</fullName>
    </submittedName>
</protein>
<evidence type="ECO:0000313" key="2">
    <source>
        <dbReference type="Proteomes" id="UP000703269"/>
    </source>
</evidence>
<reference evidence="1 2" key="1">
    <citation type="submission" date="2021-08" db="EMBL/GenBank/DDBJ databases">
        <title>Draft Genome Sequence of Phanerochaete sordida strain YK-624.</title>
        <authorList>
            <person name="Mori T."/>
            <person name="Dohra H."/>
            <person name="Suzuki T."/>
            <person name="Kawagishi H."/>
            <person name="Hirai H."/>
        </authorList>
    </citation>
    <scope>NUCLEOTIDE SEQUENCE [LARGE SCALE GENOMIC DNA]</scope>
    <source>
        <strain evidence="1 2">YK-624</strain>
    </source>
</reference>
<proteinExistence type="predicted"/>